<dbReference type="Pfam" id="PF01607">
    <property type="entry name" value="CBM_14"/>
    <property type="match status" value="1"/>
</dbReference>
<dbReference type="SUPFAM" id="SSF57424">
    <property type="entry name" value="LDL receptor-like module"/>
    <property type="match status" value="1"/>
</dbReference>
<dbReference type="PROSITE" id="PS50940">
    <property type="entry name" value="CHIT_BIND_II"/>
    <property type="match status" value="1"/>
</dbReference>
<evidence type="ECO:0000313" key="10">
    <source>
        <dbReference type="Proteomes" id="UP000719412"/>
    </source>
</evidence>
<sequence length="753" mass="86296">MAFRKQLTHLIILIPVLYLLAGCAVAKSHQVKCLENGRFYRDPDRPPHKVWTSSECAKYFLCLEGEVFDFRCSGGLLFDINRQICDFKLNVDNCDITSEATTPKPLPNKAKCPSNDQLGCGDGTCLPHDYFCDGSLDCPDGSDEGHCNPGRDPNAAPPCDPSTCALPHCFCSPNGAQIPGNLEPSQTPQMIVLTFDDAINYENWELYDKVLFNNWKNPNGCSIKATFFVSHQFNNYHQTQKLWNEGHEVAVHSVTHRAPEEWWSLNATVEDWFDEMVGQANILHKFARVRMKDIRGMRVPFLQVGWNRQFLMMKEFGFVYDSSVVAPFSNPPLWPYTLDHKIPHSCTSTKQNCPSRSYPGVWEMVMNQLEVNDYSCAMVDSCPTDLSGDDVYRMLIHNFKRHYMTNRAPFGLYFHSAWFKKQEYLDAFQVPVETLTTELGFVNISPFQDFVAEVLQQPDVWFVTNWQAISWMKNPTPISRLNSFKPWNCDKLFAQNEIACSVPNVCKLYSKIFQQESYGRPPPRIDGMVSLKVDNLTYRTTPEDLRRVFERCGDVGDIYIPRDRFTRESRGFAFVRFYDKRDAEDALDAMDGRMLDGRELRVQMARYGRPTSPHRRYRGRRRSRSRSRSRSRYSRSRSRSRGRRSRSRSRNNRSGSGSRSRSDSKSSRGRSRSASKSEGKRSKSKSNSKSRSRSSRFINSIISQCCKAPIGITASCSVSVRVEKAARGRPRRTPSLHAMTNVFYVNSRRSGAV</sequence>
<dbReference type="EMBL" id="JABDTM020025632">
    <property type="protein sequence ID" value="KAH0813031.1"/>
    <property type="molecule type" value="Genomic_DNA"/>
</dbReference>
<dbReference type="CDD" id="cd12311">
    <property type="entry name" value="RRM_SRSF2_SRSF8"/>
    <property type="match status" value="1"/>
</dbReference>
<feature type="domain" description="RRM" evidence="7">
    <location>
        <begin position="529"/>
        <end position="607"/>
    </location>
</feature>
<dbReference type="InterPro" id="IPR012677">
    <property type="entry name" value="Nucleotide-bd_a/b_plait_sf"/>
</dbReference>
<dbReference type="InterPro" id="IPR036508">
    <property type="entry name" value="Chitin-bd_dom_sf"/>
</dbReference>
<dbReference type="PROSITE" id="PS51257">
    <property type="entry name" value="PROKAR_LIPOPROTEIN"/>
    <property type="match status" value="1"/>
</dbReference>
<evidence type="ECO:0000259" key="7">
    <source>
        <dbReference type="PROSITE" id="PS50102"/>
    </source>
</evidence>
<dbReference type="CDD" id="cd10974">
    <property type="entry name" value="CE4_CDA_like_1"/>
    <property type="match status" value="1"/>
</dbReference>
<evidence type="ECO:0000256" key="5">
    <source>
        <dbReference type="SAM" id="MobiDB-lite"/>
    </source>
</evidence>
<dbReference type="InterPro" id="IPR023415">
    <property type="entry name" value="LDLR_class-A_CS"/>
</dbReference>
<dbReference type="PROSITE" id="PS50102">
    <property type="entry name" value="RRM"/>
    <property type="match status" value="1"/>
</dbReference>
<evidence type="ECO:0000256" key="1">
    <source>
        <dbReference type="ARBA" id="ARBA00022884"/>
    </source>
</evidence>
<dbReference type="InterPro" id="IPR002557">
    <property type="entry name" value="Chitin-bd_dom"/>
</dbReference>
<reference evidence="9" key="1">
    <citation type="journal article" date="2020" name="J Insects Food Feed">
        <title>The yellow mealworm (Tenebrio molitor) genome: a resource for the emerging insects as food and feed industry.</title>
        <authorList>
            <person name="Eriksson T."/>
            <person name="Andere A."/>
            <person name="Kelstrup H."/>
            <person name="Emery V."/>
            <person name="Picard C."/>
        </authorList>
    </citation>
    <scope>NUCLEOTIDE SEQUENCE</scope>
    <source>
        <strain evidence="9">Stoneville</strain>
        <tissue evidence="9">Whole head</tissue>
    </source>
</reference>
<feature type="chain" id="PRO_5035326617" evidence="6">
    <location>
        <begin position="27"/>
        <end position="753"/>
    </location>
</feature>
<keyword evidence="1 4" id="KW-0694">RNA-binding</keyword>
<dbReference type="SUPFAM" id="SSF54928">
    <property type="entry name" value="RNA-binding domain, RBD"/>
    <property type="match status" value="1"/>
</dbReference>
<dbReference type="PROSITE" id="PS50068">
    <property type="entry name" value="LDLRA_2"/>
    <property type="match status" value="1"/>
</dbReference>
<evidence type="ECO:0000256" key="6">
    <source>
        <dbReference type="SAM" id="SignalP"/>
    </source>
</evidence>
<name>A0A8J6HEE9_TENMO</name>
<dbReference type="Pfam" id="PF00076">
    <property type="entry name" value="RRM_1"/>
    <property type="match status" value="1"/>
</dbReference>
<keyword evidence="6" id="KW-0732">Signal</keyword>
<dbReference type="Pfam" id="PF01522">
    <property type="entry name" value="Polysacc_deac_1"/>
    <property type="match status" value="1"/>
</dbReference>
<dbReference type="Gene3D" id="4.10.400.10">
    <property type="entry name" value="Low-density Lipoprotein Receptor"/>
    <property type="match status" value="1"/>
</dbReference>
<evidence type="ECO:0000256" key="4">
    <source>
        <dbReference type="PROSITE-ProRule" id="PRU00176"/>
    </source>
</evidence>
<dbReference type="Gene3D" id="2.170.140.10">
    <property type="entry name" value="Chitin binding domain"/>
    <property type="match status" value="1"/>
</dbReference>
<dbReference type="InterPro" id="IPR052740">
    <property type="entry name" value="CE4"/>
</dbReference>
<feature type="compositionally biased region" description="Basic residues" evidence="5">
    <location>
        <begin position="682"/>
        <end position="694"/>
    </location>
</feature>
<reference evidence="9" key="2">
    <citation type="submission" date="2021-08" db="EMBL/GenBank/DDBJ databases">
        <authorList>
            <person name="Eriksson T."/>
        </authorList>
    </citation>
    <scope>NUCLEOTIDE SEQUENCE</scope>
    <source>
        <strain evidence="9">Stoneville</strain>
        <tissue evidence="9">Whole head</tissue>
    </source>
</reference>
<organism evidence="9 10">
    <name type="scientific">Tenebrio molitor</name>
    <name type="common">Yellow mealworm beetle</name>
    <dbReference type="NCBI Taxonomy" id="7067"/>
    <lineage>
        <taxon>Eukaryota</taxon>
        <taxon>Metazoa</taxon>
        <taxon>Ecdysozoa</taxon>
        <taxon>Arthropoda</taxon>
        <taxon>Hexapoda</taxon>
        <taxon>Insecta</taxon>
        <taxon>Pterygota</taxon>
        <taxon>Neoptera</taxon>
        <taxon>Endopterygota</taxon>
        <taxon>Coleoptera</taxon>
        <taxon>Polyphaga</taxon>
        <taxon>Cucujiformia</taxon>
        <taxon>Tenebrionidae</taxon>
        <taxon>Tenebrio</taxon>
    </lineage>
</organism>
<feature type="domain" description="Chitin-binding type-2" evidence="8">
    <location>
        <begin position="30"/>
        <end position="96"/>
    </location>
</feature>
<dbReference type="PROSITE" id="PS01209">
    <property type="entry name" value="LDLRA_1"/>
    <property type="match status" value="1"/>
</dbReference>
<feature type="compositionally biased region" description="Basic residues" evidence="5">
    <location>
        <begin position="612"/>
        <end position="651"/>
    </location>
</feature>
<dbReference type="SUPFAM" id="SSF57625">
    <property type="entry name" value="Invertebrate chitin-binding proteins"/>
    <property type="match status" value="1"/>
</dbReference>
<accession>A0A8J6HEE9</accession>
<dbReference type="Gene3D" id="3.30.70.330">
    <property type="match status" value="1"/>
</dbReference>
<dbReference type="PANTHER" id="PTHR45985:SF5">
    <property type="entry name" value="CHITIN AND LDLR BINDING DEACETYLASE 3"/>
    <property type="match status" value="1"/>
</dbReference>
<protein>
    <submittedName>
        <fullName evidence="9">Uncharacterized protein</fullName>
    </submittedName>
</protein>
<dbReference type="PANTHER" id="PTHR45985">
    <property type="match status" value="1"/>
</dbReference>
<dbReference type="InterPro" id="IPR000504">
    <property type="entry name" value="RRM_dom"/>
</dbReference>
<dbReference type="SMART" id="SM00360">
    <property type="entry name" value="RRM"/>
    <property type="match status" value="1"/>
</dbReference>
<evidence type="ECO:0000259" key="8">
    <source>
        <dbReference type="PROSITE" id="PS50940"/>
    </source>
</evidence>
<evidence type="ECO:0000256" key="2">
    <source>
        <dbReference type="ARBA" id="ARBA00023157"/>
    </source>
</evidence>
<dbReference type="FunFam" id="3.30.70.330:FF:001092">
    <property type="entry name" value="serine/arginine-rich splicing factor 2"/>
    <property type="match status" value="1"/>
</dbReference>
<evidence type="ECO:0000313" key="9">
    <source>
        <dbReference type="EMBL" id="KAH0813031.1"/>
    </source>
</evidence>
<dbReference type="GO" id="GO:0016810">
    <property type="term" value="F:hydrolase activity, acting on carbon-nitrogen (but not peptide) bonds"/>
    <property type="evidence" value="ECO:0007669"/>
    <property type="project" value="InterPro"/>
</dbReference>
<comment type="caution">
    <text evidence="9">The sequence shown here is derived from an EMBL/GenBank/DDBJ whole genome shotgun (WGS) entry which is preliminary data.</text>
</comment>
<dbReference type="SMART" id="SM00494">
    <property type="entry name" value="ChtBD2"/>
    <property type="match status" value="1"/>
</dbReference>
<dbReference type="InterPro" id="IPR002509">
    <property type="entry name" value="NODB_dom"/>
</dbReference>
<proteinExistence type="predicted"/>
<evidence type="ECO:0000256" key="3">
    <source>
        <dbReference type="PROSITE-ProRule" id="PRU00124"/>
    </source>
</evidence>
<feature type="disulfide bond" evidence="3">
    <location>
        <begin position="120"/>
        <end position="138"/>
    </location>
</feature>
<dbReference type="InterPro" id="IPR036055">
    <property type="entry name" value="LDL_receptor-like_sf"/>
</dbReference>
<comment type="caution">
    <text evidence="3">Lacks conserved residue(s) required for the propagation of feature annotation.</text>
</comment>
<dbReference type="GO" id="GO:0005576">
    <property type="term" value="C:extracellular region"/>
    <property type="evidence" value="ECO:0007669"/>
    <property type="project" value="InterPro"/>
</dbReference>
<dbReference type="AlphaFoldDB" id="A0A8J6HEE9"/>
<dbReference type="Proteomes" id="UP000719412">
    <property type="component" value="Unassembled WGS sequence"/>
</dbReference>
<dbReference type="Gene3D" id="3.20.20.370">
    <property type="entry name" value="Glycoside hydrolase/deacetylase"/>
    <property type="match status" value="1"/>
</dbReference>
<dbReference type="GO" id="GO:0005975">
    <property type="term" value="P:carbohydrate metabolic process"/>
    <property type="evidence" value="ECO:0007669"/>
    <property type="project" value="InterPro"/>
</dbReference>
<feature type="region of interest" description="Disordered" evidence="5">
    <location>
        <begin position="603"/>
        <end position="695"/>
    </location>
</feature>
<gene>
    <name evidence="9" type="ORF">GEV33_009758</name>
</gene>
<dbReference type="InterPro" id="IPR035979">
    <property type="entry name" value="RBD_domain_sf"/>
</dbReference>
<dbReference type="Pfam" id="PF00057">
    <property type="entry name" value="Ldl_recept_a"/>
    <property type="match status" value="1"/>
</dbReference>
<dbReference type="CDD" id="cd00112">
    <property type="entry name" value="LDLa"/>
    <property type="match status" value="1"/>
</dbReference>
<keyword evidence="2 3" id="KW-1015">Disulfide bond</keyword>
<dbReference type="GO" id="GO:0008061">
    <property type="term" value="F:chitin binding"/>
    <property type="evidence" value="ECO:0007669"/>
    <property type="project" value="InterPro"/>
</dbReference>
<feature type="signal peptide" evidence="6">
    <location>
        <begin position="1"/>
        <end position="26"/>
    </location>
</feature>
<feature type="disulfide bond" evidence="3">
    <location>
        <begin position="132"/>
        <end position="147"/>
    </location>
</feature>
<dbReference type="GO" id="GO:0003723">
    <property type="term" value="F:RNA binding"/>
    <property type="evidence" value="ECO:0007669"/>
    <property type="project" value="UniProtKB-UniRule"/>
</dbReference>
<keyword evidence="10" id="KW-1185">Reference proteome</keyword>
<dbReference type="InterPro" id="IPR002172">
    <property type="entry name" value="LDrepeatLR_classA_rpt"/>
</dbReference>
<dbReference type="SMART" id="SM00192">
    <property type="entry name" value="LDLa"/>
    <property type="match status" value="1"/>
</dbReference>
<dbReference type="SUPFAM" id="SSF88713">
    <property type="entry name" value="Glycoside hydrolase/deacetylase"/>
    <property type="match status" value="1"/>
</dbReference>
<dbReference type="InterPro" id="IPR011330">
    <property type="entry name" value="Glyco_hydro/deAcase_b/a-brl"/>
</dbReference>